<dbReference type="AlphaFoldDB" id="A0A9D4BCE5"/>
<evidence type="ECO:0000313" key="1">
    <source>
        <dbReference type="EMBL" id="KAH3690068.1"/>
    </source>
</evidence>
<accession>A0A9D4BCE5</accession>
<keyword evidence="2" id="KW-1185">Reference proteome</keyword>
<comment type="caution">
    <text evidence="1">The sequence shown here is derived from an EMBL/GenBank/DDBJ whole genome shotgun (WGS) entry which is preliminary data.</text>
</comment>
<gene>
    <name evidence="1" type="ORF">DPMN_192066</name>
</gene>
<protein>
    <submittedName>
        <fullName evidence="1">Uncharacterized protein</fullName>
    </submittedName>
</protein>
<proteinExistence type="predicted"/>
<dbReference type="Proteomes" id="UP000828390">
    <property type="component" value="Unassembled WGS sequence"/>
</dbReference>
<organism evidence="1 2">
    <name type="scientific">Dreissena polymorpha</name>
    <name type="common">Zebra mussel</name>
    <name type="synonym">Mytilus polymorpha</name>
    <dbReference type="NCBI Taxonomy" id="45954"/>
    <lineage>
        <taxon>Eukaryota</taxon>
        <taxon>Metazoa</taxon>
        <taxon>Spiralia</taxon>
        <taxon>Lophotrochozoa</taxon>
        <taxon>Mollusca</taxon>
        <taxon>Bivalvia</taxon>
        <taxon>Autobranchia</taxon>
        <taxon>Heteroconchia</taxon>
        <taxon>Euheterodonta</taxon>
        <taxon>Imparidentia</taxon>
        <taxon>Neoheterodontei</taxon>
        <taxon>Myida</taxon>
        <taxon>Dreissenoidea</taxon>
        <taxon>Dreissenidae</taxon>
        <taxon>Dreissena</taxon>
    </lineage>
</organism>
<sequence>MTKKNIHNKPCEDTFEVVSHITFELDIIRMIRGSAESNERDENLKKARNNKEHVQFWFSQIMINLTLITTAADTDTDDEYDAFAYDGDGGYGDNDDDKIKNKK</sequence>
<dbReference type="EMBL" id="JAIWYP010000081">
    <property type="protein sequence ID" value="KAH3690068.1"/>
    <property type="molecule type" value="Genomic_DNA"/>
</dbReference>
<evidence type="ECO:0000313" key="2">
    <source>
        <dbReference type="Proteomes" id="UP000828390"/>
    </source>
</evidence>
<name>A0A9D4BCE5_DREPO</name>
<reference evidence="1" key="1">
    <citation type="journal article" date="2019" name="bioRxiv">
        <title>The Genome of the Zebra Mussel, Dreissena polymorpha: A Resource for Invasive Species Research.</title>
        <authorList>
            <person name="McCartney M.A."/>
            <person name="Auch B."/>
            <person name="Kono T."/>
            <person name="Mallez S."/>
            <person name="Zhang Y."/>
            <person name="Obille A."/>
            <person name="Becker A."/>
            <person name="Abrahante J.E."/>
            <person name="Garbe J."/>
            <person name="Badalamenti J.P."/>
            <person name="Herman A."/>
            <person name="Mangelson H."/>
            <person name="Liachko I."/>
            <person name="Sullivan S."/>
            <person name="Sone E.D."/>
            <person name="Koren S."/>
            <person name="Silverstein K.A.T."/>
            <person name="Beckman K.B."/>
            <person name="Gohl D.M."/>
        </authorList>
    </citation>
    <scope>NUCLEOTIDE SEQUENCE</scope>
    <source>
        <strain evidence="1">Duluth1</strain>
        <tissue evidence="1">Whole animal</tissue>
    </source>
</reference>
<reference evidence="1" key="2">
    <citation type="submission" date="2020-11" db="EMBL/GenBank/DDBJ databases">
        <authorList>
            <person name="McCartney M.A."/>
            <person name="Auch B."/>
            <person name="Kono T."/>
            <person name="Mallez S."/>
            <person name="Becker A."/>
            <person name="Gohl D.M."/>
            <person name="Silverstein K.A.T."/>
            <person name="Koren S."/>
            <person name="Bechman K.B."/>
            <person name="Herman A."/>
            <person name="Abrahante J.E."/>
            <person name="Garbe J."/>
        </authorList>
    </citation>
    <scope>NUCLEOTIDE SEQUENCE</scope>
    <source>
        <strain evidence="1">Duluth1</strain>
        <tissue evidence="1">Whole animal</tissue>
    </source>
</reference>